<keyword evidence="1" id="KW-1133">Transmembrane helix</keyword>
<dbReference type="AlphaFoldDB" id="X0YDJ5"/>
<reference evidence="2" key="1">
    <citation type="journal article" date="2014" name="Front. Microbiol.">
        <title>High frequency of phylogenetically diverse reductive dehalogenase-homologous genes in deep subseafloor sedimentary metagenomes.</title>
        <authorList>
            <person name="Kawai M."/>
            <person name="Futagami T."/>
            <person name="Toyoda A."/>
            <person name="Takaki Y."/>
            <person name="Nishi S."/>
            <person name="Hori S."/>
            <person name="Arai W."/>
            <person name="Tsubouchi T."/>
            <person name="Morono Y."/>
            <person name="Uchiyama I."/>
            <person name="Ito T."/>
            <person name="Fujiyama A."/>
            <person name="Inagaki F."/>
            <person name="Takami H."/>
        </authorList>
    </citation>
    <scope>NUCLEOTIDE SEQUENCE</scope>
    <source>
        <strain evidence="2">Expedition CK06-06</strain>
    </source>
</reference>
<dbReference type="EMBL" id="BART01007077">
    <property type="protein sequence ID" value="GAG53929.1"/>
    <property type="molecule type" value="Genomic_DNA"/>
</dbReference>
<gene>
    <name evidence="2" type="ORF">S01H4_16153</name>
</gene>
<name>X0YDJ5_9ZZZZ</name>
<keyword evidence="1" id="KW-0812">Transmembrane</keyword>
<evidence type="ECO:0000256" key="1">
    <source>
        <dbReference type="SAM" id="Phobius"/>
    </source>
</evidence>
<evidence type="ECO:0000313" key="2">
    <source>
        <dbReference type="EMBL" id="GAG53929.1"/>
    </source>
</evidence>
<keyword evidence="1" id="KW-0472">Membrane</keyword>
<sequence length="193" mass="22745">VYNAHNFKYEGYHQPMLIGSSEIIKDEKLRMELIDKCWVYERWSASISPRGAFFCEVACALDHLFDLGGGWRIKKGWWKRSDIDDDDIWTEDHLKRLLDFALSRNLEFVSSTYDVMENGVKHKQPSNDCKDRSISFKLIKKSFLSSPTNREQLTHRKLQLLVTSIWILVLFCNCLIYLSLYDNLITLHMFDIV</sequence>
<organism evidence="2">
    <name type="scientific">marine sediment metagenome</name>
    <dbReference type="NCBI Taxonomy" id="412755"/>
    <lineage>
        <taxon>unclassified sequences</taxon>
        <taxon>metagenomes</taxon>
        <taxon>ecological metagenomes</taxon>
    </lineage>
</organism>
<protein>
    <submittedName>
        <fullName evidence="2">Uncharacterized protein</fullName>
    </submittedName>
</protein>
<feature type="non-terminal residue" evidence="2">
    <location>
        <position position="1"/>
    </location>
</feature>
<comment type="caution">
    <text evidence="2">The sequence shown here is derived from an EMBL/GenBank/DDBJ whole genome shotgun (WGS) entry which is preliminary data.</text>
</comment>
<feature type="transmembrane region" description="Helical" evidence="1">
    <location>
        <begin position="160"/>
        <end position="180"/>
    </location>
</feature>
<proteinExistence type="predicted"/>
<accession>X0YDJ5</accession>